<dbReference type="AlphaFoldDB" id="R0CSJ8"/>
<dbReference type="PATRIC" id="fig|1292034.3.peg.3925"/>
<sequence precursor="true">MKALATISATVIALSAMPAAASDGGGPLTALRVGATFEVCREKVKAAYAGPRKTVNVEQFKTDAHVDANGDRVVRYTGFTEEPGQPRVSIAGACHVRRDGPSTVEIGKPG</sequence>
<accession>R0CSJ8</accession>
<dbReference type="STRING" id="1292034.OR37_03958"/>
<dbReference type="EMBL" id="APMP01000040">
    <property type="protein sequence ID" value="ENZ79536.1"/>
    <property type="molecule type" value="Genomic_DNA"/>
</dbReference>
<keyword evidence="3" id="KW-1185">Reference proteome</keyword>
<name>R0CSJ8_CAUVI</name>
<evidence type="ECO:0000256" key="1">
    <source>
        <dbReference type="SAM" id="SignalP"/>
    </source>
</evidence>
<organism evidence="2 3">
    <name type="scientific">Caulobacter vibrioides OR37</name>
    <dbReference type="NCBI Taxonomy" id="1292034"/>
    <lineage>
        <taxon>Bacteria</taxon>
        <taxon>Pseudomonadati</taxon>
        <taxon>Pseudomonadota</taxon>
        <taxon>Alphaproteobacteria</taxon>
        <taxon>Caulobacterales</taxon>
        <taxon>Caulobacteraceae</taxon>
        <taxon>Caulobacter</taxon>
    </lineage>
</organism>
<proteinExistence type="predicted"/>
<gene>
    <name evidence="2" type="ORF">OR37_03958</name>
</gene>
<comment type="caution">
    <text evidence="2">The sequence shown here is derived from an EMBL/GenBank/DDBJ whole genome shotgun (WGS) entry which is preliminary data.</text>
</comment>
<dbReference type="Proteomes" id="UP000013063">
    <property type="component" value="Unassembled WGS sequence"/>
</dbReference>
<protein>
    <submittedName>
        <fullName evidence="2">Uncharacterized protein</fullName>
    </submittedName>
</protein>
<feature type="chain" id="PRO_5004347721" evidence="1">
    <location>
        <begin position="22"/>
        <end position="110"/>
    </location>
</feature>
<evidence type="ECO:0000313" key="3">
    <source>
        <dbReference type="Proteomes" id="UP000013063"/>
    </source>
</evidence>
<reference evidence="2 3" key="1">
    <citation type="journal article" date="2013" name="Genome Announc.">
        <title>Draft Genome Sequence for Caulobacter sp. Strain OR37, a Bacterium Tolerant to Heavy Metals.</title>
        <authorList>
            <person name="Utturkar S.M."/>
            <person name="Bollmann A."/>
            <person name="Brzoska R.M."/>
            <person name="Klingeman D.M."/>
            <person name="Epstein S.E."/>
            <person name="Palumbo A.V."/>
            <person name="Brown S.D."/>
        </authorList>
    </citation>
    <scope>NUCLEOTIDE SEQUENCE [LARGE SCALE GENOMIC DNA]</scope>
    <source>
        <strain evidence="2 3">OR37</strain>
    </source>
</reference>
<dbReference type="RefSeq" id="WP_004624325.1">
    <property type="nucleotide sequence ID" value="NZ_APMP01000040.1"/>
</dbReference>
<keyword evidence="1" id="KW-0732">Signal</keyword>
<feature type="signal peptide" evidence="1">
    <location>
        <begin position="1"/>
        <end position="21"/>
    </location>
</feature>
<evidence type="ECO:0000313" key="2">
    <source>
        <dbReference type="EMBL" id="ENZ79536.1"/>
    </source>
</evidence>